<dbReference type="Pfam" id="PF02875">
    <property type="entry name" value="Mur_ligase_C"/>
    <property type="match status" value="1"/>
</dbReference>
<name>T1APH6_9ZZZZ</name>
<feature type="non-terminal residue" evidence="5">
    <location>
        <position position="158"/>
    </location>
</feature>
<feature type="domain" description="Mur ligase C-terminal" evidence="4">
    <location>
        <begin position="50"/>
        <end position="153"/>
    </location>
</feature>
<evidence type="ECO:0000256" key="3">
    <source>
        <dbReference type="ARBA" id="ARBA00022840"/>
    </source>
</evidence>
<dbReference type="GO" id="GO:0005524">
    <property type="term" value="F:ATP binding"/>
    <property type="evidence" value="ECO:0007669"/>
    <property type="project" value="UniProtKB-KW"/>
</dbReference>
<organism evidence="5">
    <name type="scientific">mine drainage metagenome</name>
    <dbReference type="NCBI Taxonomy" id="410659"/>
    <lineage>
        <taxon>unclassified sequences</taxon>
        <taxon>metagenomes</taxon>
        <taxon>ecological metagenomes</taxon>
    </lineage>
</organism>
<keyword evidence="1 5" id="KW-0436">Ligase</keyword>
<proteinExistence type="predicted"/>
<reference evidence="5" key="2">
    <citation type="journal article" date="2014" name="ISME J.">
        <title>Microbial stratification in low pH oxic and suboxic macroscopic growths along an acid mine drainage.</title>
        <authorList>
            <person name="Mendez-Garcia C."/>
            <person name="Mesa V."/>
            <person name="Sprenger R.R."/>
            <person name="Richter M."/>
            <person name="Diez M.S."/>
            <person name="Solano J."/>
            <person name="Bargiela R."/>
            <person name="Golyshina O.V."/>
            <person name="Manteca A."/>
            <person name="Ramos J.L."/>
            <person name="Gallego J.R."/>
            <person name="Llorente I."/>
            <person name="Martins Dos Santos V.A."/>
            <person name="Jensen O.N."/>
            <person name="Pelaez A.I."/>
            <person name="Sanchez J."/>
            <person name="Ferrer M."/>
        </authorList>
    </citation>
    <scope>NUCLEOTIDE SEQUENCE</scope>
</reference>
<dbReference type="PANTHER" id="PTHR43024">
    <property type="entry name" value="UDP-N-ACETYLMURAMOYL-TRIPEPTIDE--D-ALANYL-D-ALANINE LIGASE"/>
    <property type="match status" value="1"/>
</dbReference>
<dbReference type="SUPFAM" id="SSF53244">
    <property type="entry name" value="MurD-like peptide ligases, peptide-binding domain"/>
    <property type="match status" value="1"/>
</dbReference>
<dbReference type="InterPro" id="IPR004101">
    <property type="entry name" value="Mur_ligase_C"/>
</dbReference>
<dbReference type="AlphaFoldDB" id="T1APH6"/>
<dbReference type="GO" id="GO:0016881">
    <property type="term" value="F:acid-amino acid ligase activity"/>
    <property type="evidence" value="ECO:0007669"/>
    <property type="project" value="InterPro"/>
</dbReference>
<sequence>CALGAAPIELHFGGRHNVLNALAAAAAAAAAGASLAQISAGLASVRPVSGRLQPKRAAGGAWILDDSYNANPSSVRSGIEVLASLPQRRWLVLGDMAELGASAEDSHVQIGDFAREHGIERLYATGPLAALAVERFGAGARWFPEAEVLAEALRAALG</sequence>
<dbReference type="InterPro" id="IPR036615">
    <property type="entry name" value="Mur_ligase_C_dom_sf"/>
</dbReference>
<keyword evidence="3" id="KW-0067">ATP-binding</keyword>
<keyword evidence="2" id="KW-0547">Nucleotide-binding</keyword>
<comment type="caution">
    <text evidence="5">The sequence shown here is derived from an EMBL/GenBank/DDBJ whole genome shotgun (WGS) entry which is preliminary data.</text>
</comment>
<dbReference type="Gene3D" id="3.90.190.20">
    <property type="entry name" value="Mur ligase, C-terminal domain"/>
    <property type="match status" value="1"/>
</dbReference>
<evidence type="ECO:0000256" key="1">
    <source>
        <dbReference type="ARBA" id="ARBA00022598"/>
    </source>
</evidence>
<accession>T1APH6</accession>
<dbReference type="InterPro" id="IPR036565">
    <property type="entry name" value="Mur-like_cat_sf"/>
</dbReference>
<dbReference type="EMBL" id="AUZZ01007408">
    <property type="protein sequence ID" value="EQD42604.1"/>
    <property type="molecule type" value="Genomic_DNA"/>
</dbReference>
<dbReference type="Gene3D" id="3.40.1190.10">
    <property type="entry name" value="Mur-like, catalytic domain"/>
    <property type="match status" value="1"/>
</dbReference>
<reference evidence="5" key="1">
    <citation type="submission" date="2013-08" db="EMBL/GenBank/DDBJ databases">
        <authorList>
            <person name="Mendez C."/>
            <person name="Richter M."/>
            <person name="Ferrer M."/>
            <person name="Sanchez J."/>
        </authorList>
    </citation>
    <scope>NUCLEOTIDE SEQUENCE</scope>
</reference>
<dbReference type="SUPFAM" id="SSF53623">
    <property type="entry name" value="MurD-like peptide ligases, catalytic domain"/>
    <property type="match status" value="1"/>
</dbReference>
<dbReference type="InterPro" id="IPR051046">
    <property type="entry name" value="MurCDEF_CellWall_CoF430Synth"/>
</dbReference>
<evidence type="ECO:0000313" key="5">
    <source>
        <dbReference type="EMBL" id="EQD42604.1"/>
    </source>
</evidence>
<dbReference type="PANTHER" id="PTHR43024:SF1">
    <property type="entry name" value="UDP-N-ACETYLMURAMOYL-TRIPEPTIDE--D-ALANYL-D-ALANINE LIGASE"/>
    <property type="match status" value="1"/>
</dbReference>
<evidence type="ECO:0000259" key="4">
    <source>
        <dbReference type="Pfam" id="PF02875"/>
    </source>
</evidence>
<feature type="non-terminal residue" evidence="5">
    <location>
        <position position="1"/>
    </location>
</feature>
<protein>
    <submittedName>
        <fullName evidence="5">UDP-N-acetylmuramoylalanyl-D-glutamyl-2, 6-diaminopimelate/D-alanyl-D-alanyl ligase</fullName>
    </submittedName>
</protein>
<evidence type="ECO:0000256" key="2">
    <source>
        <dbReference type="ARBA" id="ARBA00022741"/>
    </source>
</evidence>
<gene>
    <name evidence="5" type="ORF">B2A_10265</name>
</gene>